<evidence type="ECO:0000256" key="2">
    <source>
        <dbReference type="ARBA" id="ARBA00022692"/>
    </source>
</evidence>
<feature type="transmembrane region" description="Helical" evidence="5">
    <location>
        <begin position="301"/>
        <end position="319"/>
    </location>
</feature>
<feature type="transmembrane region" description="Helical" evidence="5">
    <location>
        <begin position="247"/>
        <end position="264"/>
    </location>
</feature>
<keyword evidence="2 5" id="KW-0812">Transmembrane</keyword>
<feature type="domain" description="Amino acid transporter transmembrane" evidence="6">
    <location>
        <begin position="97"/>
        <end position="508"/>
    </location>
</feature>
<reference evidence="7" key="1">
    <citation type="submission" date="2022-10" db="EMBL/GenBank/DDBJ databases">
        <authorList>
            <person name="Chen Y."/>
            <person name="Dougan E. K."/>
            <person name="Chan C."/>
            <person name="Rhodes N."/>
            <person name="Thang M."/>
        </authorList>
    </citation>
    <scope>NUCLEOTIDE SEQUENCE</scope>
</reference>
<feature type="transmembrane region" description="Helical" evidence="5">
    <location>
        <begin position="339"/>
        <end position="365"/>
    </location>
</feature>
<proteinExistence type="predicted"/>
<protein>
    <submittedName>
        <fullName evidence="9">Sodium-coupled neutral amino acid transporter 11 (Solute carrier family 38 member 11)</fullName>
    </submittedName>
</protein>
<evidence type="ECO:0000256" key="5">
    <source>
        <dbReference type="SAM" id="Phobius"/>
    </source>
</evidence>
<evidence type="ECO:0000256" key="3">
    <source>
        <dbReference type="ARBA" id="ARBA00022989"/>
    </source>
</evidence>
<comment type="caution">
    <text evidence="7">The sequence shown here is derived from an EMBL/GenBank/DDBJ whole genome shotgun (WGS) entry which is preliminary data.</text>
</comment>
<evidence type="ECO:0000313" key="7">
    <source>
        <dbReference type="EMBL" id="CAI4018071.1"/>
    </source>
</evidence>
<dbReference type="PANTHER" id="PTHR22950:SF652">
    <property type="entry name" value="TRANSMEMBRANE AMINO ACID TRANSPORTER FAMILY PROTEIN"/>
    <property type="match status" value="1"/>
</dbReference>
<keyword evidence="3 5" id="KW-1133">Transmembrane helix</keyword>
<dbReference type="Proteomes" id="UP001152797">
    <property type="component" value="Unassembled WGS sequence"/>
</dbReference>
<feature type="transmembrane region" description="Helical" evidence="5">
    <location>
        <begin position="136"/>
        <end position="158"/>
    </location>
</feature>
<dbReference type="PANTHER" id="PTHR22950">
    <property type="entry name" value="AMINO ACID TRANSPORTER"/>
    <property type="match status" value="1"/>
</dbReference>
<gene>
    <name evidence="7" type="ORF">C1SCF055_LOCUS42668</name>
</gene>
<dbReference type="EMBL" id="CAMXCT010006673">
    <property type="protein sequence ID" value="CAI4018071.1"/>
    <property type="molecule type" value="Genomic_DNA"/>
</dbReference>
<dbReference type="AlphaFoldDB" id="A0A9P1GNJ5"/>
<comment type="subcellular location">
    <subcellularLocation>
        <location evidence="1">Membrane</location>
        <topology evidence="1">Multi-pass membrane protein</topology>
    </subcellularLocation>
</comment>
<dbReference type="EMBL" id="CAMXCT030006673">
    <property type="protein sequence ID" value="CAL4805383.1"/>
    <property type="molecule type" value="Genomic_DNA"/>
</dbReference>
<organism evidence="7">
    <name type="scientific">Cladocopium goreaui</name>
    <dbReference type="NCBI Taxonomy" id="2562237"/>
    <lineage>
        <taxon>Eukaryota</taxon>
        <taxon>Sar</taxon>
        <taxon>Alveolata</taxon>
        <taxon>Dinophyceae</taxon>
        <taxon>Suessiales</taxon>
        <taxon>Symbiodiniaceae</taxon>
        <taxon>Cladocopium</taxon>
    </lineage>
</organism>
<feature type="transmembrane region" description="Helical" evidence="5">
    <location>
        <begin position="450"/>
        <end position="472"/>
    </location>
</feature>
<sequence length="515" mass="54352">MTEDVHATLRRSSRSRIAGSAILILCLGVCAKDNTFSISSQKPVAGFGRPSHAFLEQQKARRLFTETSLLRSSKTKGIVATRSSKAARKAAEEVKLSSVRQSTVNLVKNIVGAGMLSLPHGVAAFSSSPQAVLPSLILSLLAAFFSAYGFVLIAEACDATGETTYTRVWARTVSSSTQFLPAIACLAKAAIGCIAFSMILGDCISLMISPLHLPVFIASRDSVILIMTALVLYPLCSMKSFAPLAKFSLLGVLSNFYICAFIALRCLDGSYAKGGSLFSAAPAAPKFIHGEGMWSTLSHPGISVLLSILATAYLAHYNAPLFYEQLAPDKKTGKKDRNFFIVSVLGFGISGLIFCLVLAGGFLTFGQSSMGLILNNYAATDGLAVLARAAIVLSLVTAYPLVFLSLRKQVVEILGSRGAKLAEEKPRLSTVVLLAGVTAIALRLRNLGVVAALAGASLGTFLVYVAPALMILGAQRRNLVQSPKGFGGWVARVMQVFLVPLGVGLGVIGSVHSLK</sequence>
<keyword evidence="4 5" id="KW-0472">Membrane</keyword>
<evidence type="ECO:0000313" key="8">
    <source>
        <dbReference type="EMBL" id="CAL1171446.1"/>
    </source>
</evidence>
<evidence type="ECO:0000256" key="4">
    <source>
        <dbReference type="ARBA" id="ARBA00023136"/>
    </source>
</evidence>
<dbReference type="InterPro" id="IPR013057">
    <property type="entry name" value="AA_transpt_TM"/>
</dbReference>
<evidence type="ECO:0000259" key="6">
    <source>
        <dbReference type="Pfam" id="PF01490"/>
    </source>
</evidence>
<dbReference type="Pfam" id="PF01490">
    <property type="entry name" value="Aa_trans"/>
    <property type="match status" value="1"/>
</dbReference>
<feature type="transmembrane region" description="Helical" evidence="5">
    <location>
        <begin position="385"/>
        <end position="406"/>
    </location>
</feature>
<feature type="transmembrane region" description="Helical" evidence="5">
    <location>
        <begin position="179"/>
        <end position="201"/>
    </location>
</feature>
<evidence type="ECO:0000313" key="9">
    <source>
        <dbReference type="EMBL" id="CAL4805383.1"/>
    </source>
</evidence>
<feature type="transmembrane region" description="Helical" evidence="5">
    <location>
        <begin position="493"/>
        <end position="514"/>
    </location>
</feature>
<feature type="transmembrane region" description="Helical" evidence="5">
    <location>
        <begin position="213"/>
        <end position="235"/>
    </location>
</feature>
<accession>A0A9P1GNJ5</accession>
<dbReference type="EMBL" id="CAMXCT020006673">
    <property type="protein sequence ID" value="CAL1171446.1"/>
    <property type="molecule type" value="Genomic_DNA"/>
</dbReference>
<evidence type="ECO:0000313" key="10">
    <source>
        <dbReference type="Proteomes" id="UP001152797"/>
    </source>
</evidence>
<keyword evidence="10" id="KW-1185">Reference proteome</keyword>
<dbReference type="GO" id="GO:0015179">
    <property type="term" value="F:L-amino acid transmembrane transporter activity"/>
    <property type="evidence" value="ECO:0007669"/>
    <property type="project" value="TreeGrafter"/>
</dbReference>
<name>A0A9P1GNJ5_9DINO</name>
<dbReference type="GO" id="GO:0016020">
    <property type="term" value="C:membrane"/>
    <property type="evidence" value="ECO:0007669"/>
    <property type="project" value="UniProtKB-SubCell"/>
</dbReference>
<evidence type="ECO:0000256" key="1">
    <source>
        <dbReference type="ARBA" id="ARBA00004141"/>
    </source>
</evidence>
<reference evidence="8" key="2">
    <citation type="submission" date="2024-04" db="EMBL/GenBank/DDBJ databases">
        <authorList>
            <person name="Chen Y."/>
            <person name="Shah S."/>
            <person name="Dougan E. K."/>
            <person name="Thang M."/>
            <person name="Chan C."/>
        </authorList>
    </citation>
    <scope>NUCLEOTIDE SEQUENCE [LARGE SCALE GENOMIC DNA]</scope>
</reference>
<dbReference type="OrthoDB" id="28208at2759"/>